<organism evidence="11 12">
    <name type="scientific">Myodes glareolus</name>
    <name type="common">Bank vole</name>
    <name type="synonym">Clethrionomys glareolus</name>
    <dbReference type="NCBI Taxonomy" id="447135"/>
    <lineage>
        <taxon>Eukaryota</taxon>
        <taxon>Metazoa</taxon>
        <taxon>Chordata</taxon>
        <taxon>Craniata</taxon>
        <taxon>Vertebrata</taxon>
        <taxon>Euteleostomi</taxon>
        <taxon>Mammalia</taxon>
        <taxon>Eutheria</taxon>
        <taxon>Euarchontoglires</taxon>
        <taxon>Glires</taxon>
        <taxon>Rodentia</taxon>
        <taxon>Myomorpha</taxon>
        <taxon>Muroidea</taxon>
        <taxon>Cricetidae</taxon>
        <taxon>Arvicolinae</taxon>
        <taxon>Myodes</taxon>
    </lineage>
</organism>
<dbReference type="InterPro" id="IPR000276">
    <property type="entry name" value="GPCR_Rhodpsn"/>
</dbReference>
<evidence type="ECO:0000313" key="12">
    <source>
        <dbReference type="Proteomes" id="UP001488838"/>
    </source>
</evidence>
<evidence type="ECO:0000256" key="8">
    <source>
        <dbReference type="RuleBase" id="RU000688"/>
    </source>
</evidence>
<dbReference type="Gene3D" id="1.20.1070.10">
    <property type="entry name" value="Rhodopsin 7-helix transmembrane proteins"/>
    <property type="match status" value="1"/>
</dbReference>
<keyword evidence="12" id="KW-1185">Reference proteome</keyword>
<keyword evidence="2 8" id="KW-0812">Transmembrane</keyword>
<feature type="transmembrane region" description="Helical" evidence="9">
    <location>
        <begin position="139"/>
        <end position="157"/>
    </location>
</feature>
<keyword evidence="5 9" id="KW-0472">Membrane</keyword>
<comment type="caution">
    <text evidence="9">Lacks conserved residue(s) required for the propagation of feature annotation.</text>
</comment>
<reference evidence="11 12" key="1">
    <citation type="journal article" date="2023" name="bioRxiv">
        <title>Conserved and derived expression patterns and positive selection on dental genes reveal complex evolutionary context of ever-growing rodent molars.</title>
        <authorList>
            <person name="Calamari Z.T."/>
            <person name="Song A."/>
            <person name="Cohen E."/>
            <person name="Akter M."/>
            <person name="Roy R.D."/>
            <person name="Hallikas O."/>
            <person name="Christensen M.M."/>
            <person name="Li P."/>
            <person name="Marangoni P."/>
            <person name="Jernvall J."/>
            <person name="Klein O.D."/>
        </authorList>
    </citation>
    <scope>NUCLEOTIDE SEQUENCE [LARGE SCALE GENOMIC DNA]</scope>
    <source>
        <strain evidence="11">V071</strain>
    </source>
</reference>
<gene>
    <name evidence="11" type="ORF">U0070_018543</name>
</gene>
<dbReference type="Proteomes" id="UP001488838">
    <property type="component" value="Unassembled WGS sequence"/>
</dbReference>
<dbReference type="InterPro" id="IPR000725">
    <property type="entry name" value="Olfact_rcpt"/>
</dbReference>
<accession>A0AAW0H704</accession>
<dbReference type="SUPFAM" id="SSF81321">
    <property type="entry name" value="Family A G protein-coupled receptor-like"/>
    <property type="match status" value="1"/>
</dbReference>
<sequence>MMTRMDSIRGKACECEVPSEEAGSLRLRRHPVTGELGEDPRWQPVLFGLFLAMYLVTVLGNLLIILITISDSHLHTPMYFFLSNLSFVDICFTSTTVPKMLMNLQSHLLDIFLLTIMAYDRYVAICQPLHYTVIMNPRLCVLMVLVSWIANVLHISSQGFMALQLSFCTELKINHFFCEMNQVLQLTCSDKFVIVLVMYLLPMVLAAGSLIAILYSYYKILSCIGAISSAQGKYKAFST</sequence>
<comment type="similarity">
    <text evidence="8">Belongs to the G-protein coupled receptor 1 family.</text>
</comment>
<feature type="domain" description="G-protein coupled receptors family 1 profile" evidence="10">
    <location>
        <begin position="60"/>
        <end position="239"/>
    </location>
</feature>
<dbReference type="PRINTS" id="PR00245">
    <property type="entry name" value="OLFACTORYR"/>
</dbReference>
<dbReference type="EMBL" id="JBBHLL010000705">
    <property type="protein sequence ID" value="KAK7798373.1"/>
    <property type="molecule type" value="Genomic_DNA"/>
</dbReference>
<feature type="transmembrane region" description="Helical" evidence="9">
    <location>
        <begin position="45"/>
        <end position="66"/>
    </location>
</feature>
<keyword evidence="7 8" id="KW-0807">Transducer</keyword>
<proteinExistence type="inferred from homology"/>
<dbReference type="InterPro" id="IPR017452">
    <property type="entry name" value="GPCR_Rhodpsn_7TM"/>
</dbReference>
<dbReference type="PROSITE" id="PS00237">
    <property type="entry name" value="G_PROTEIN_RECEP_F1_1"/>
    <property type="match status" value="1"/>
</dbReference>
<protein>
    <recommendedName>
        <fullName evidence="9">Olfactory receptor</fullName>
    </recommendedName>
</protein>
<evidence type="ECO:0000313" key="11">
    <source>
        <dbReference type="EMBL" id="KAK7798373.1"/>
    </source>
</evidence>
<feature type="transmembrane region" description="Helical" evidence="9">
    <location>
        <begin position="101"/>
        <end position="119"/>
    </location>
</feature>
<dbReference type="Pfam" id="PF00001">
    <property type="entry name" value="7tm_1"/>
    <property type="match status" value="2"/>
</dbReference>
<keyword evidence="9" id="KW-1003">Cell membrane</keyword>
<dbReference type="GO" id="GO:0005886">
    <property type="term" value="C:plasma membrane"/>
    <property type="evidence" value="ECO:0007669"/>
    <property type="project" value="UniProtKB-SubCell"/>
</dbReference>
<evidence type="ECO:0000256" key="2">
    <source>
        <dbReference type="ARBA" id="ARBA00022692"/>
    </source>
</evidence>
<keyword evidence="9" id="KW-0552">Olfaction</keyword>
<comment type="caution">
    <text evidence="11">The sequence shown here is derived from an EMBL/GenBank/DDBJ whole genome shotgun (WGS) entry which is preliminary data.</text>
</comment>
<comment type="subcellular location">
    <subcellularLocation>
        <location evidence="9">Cell membrane</location>
        <topology evidence="9">Multi-pass membrane protein</topology>
    </subcellularLocation>
    <subcellularLocation>
        <location evidence="1">Membrane</location>
        <topology evidence="1">Multi-pass membrane protein</topology>
    </subcellularLocation>
</comment>
<keyword evidence="6 8" id="KW-0675">Receptor</keyword>
<dbReference type="PANTHER" id="PTHR48001">
    <property type="entry name" value="OLFACTORY RECEPTOR"/>
    <property type="match status" value="1"/>
</dbReference>
<evidence type="ECO:0000256" key="4">
    <source>
        <dbReference type="ARBA" id="ARBA00023040"/>
    </source>
</evidence>
<evidence type="ECO:0000256" key="6">
    <source>
        <dbReference type="ARBA" id="ARBA00023170"/>
    </source>
</evidence>
<name>A0AAW0H704_MYOGA</name>
<evidence type="ECO:0000256" key="7">
    <source>
        <dbReference type="ARBA" id="ARBA00023224"/>
    </source>
</evidence>
<dbReference type="GO" id="GO:0004930">
    <property type="term" value="F:G protein-coupled receptor activity"/>
    <property type="evidence" value="ECO:0007669"/>
    <property type="project" value="UniProtKB-KW"/>
</dbReference>
<keyword evidence="4 8" id="KW-0297">G-protein coupled receptor</keyword>
<dbReference type="PROSITE" id="PS50262">
    <property type="entry name" value="G_PROTEIN_RECEP_F1_2"/>
    <property type="match status" value="1"/>
</dbReference>
<evidence type="ECO:0000256" key="9">
    <source>
        <dbReference type="RuleBase" id="RU363047"/>
    </source>
</evidence>
<keyword evidence="9" id="KW-0716">Sensory transduction</keyword>
<evidence type="ECO:0000259" key="10">
    <source>
        <dbReference type="PROSITE" id="PS50262"/>
    </source>
</evidence>
<keyword evidence="3 9" id="KW-1133">Transmembrane helix</keyword>
<dbReference type="PRINTS" id="PR00237">
    <property type="entry name" value="GPCRRHODOPSN"/>
</dbReference>
<evidence type="ECO:0000256" key="3">
    <source>
        <dbReference type="ARBA" id="ARBA00022989"/>
    </source>
</evidence>
<evidence type="ECO:0000256" key="1">
    <source>
        <dbReference type="ARBA" id="ARBA00004141"/>
    </source>
</evidence>
<dbReference type="GO" id="GO:0004984">
    <property type="term" value="F:olfactory receptor activity"/>
    <property type="evidence" value="ECO:0007669"/>
    <property type="project" value="InterPro"/>
</dbReference>
<feature type="transmembrane region" description="Helical" evidence="9">
    <location>
        <begin position="192"/>
        <end position="218"/>
    </location>
</feature>
<dbReference type="AlphaFoldDB" id="A0AAW0H704"/>
<evidence type="ECO:0000256" key="5">
    <source>
        <dbReference type="ARBA" id="ARBA00023136"/>
    </source>
</evidence>